<name>A0ABV4NSZ7_9GAMM</name>
<dbReference type="RefSeq" id="WP_371844640.1">
    <property type="nucleotide sequence ID" value="NZ_JBGMEL010000021.1"/>
</dbReference>
<accession>A0ABV4NSZ7</accession>
<evidence type="ECO:0000313" key="2">
    <source>
        <dbReference type="EMBL" id="MFA0792243.1"/>
    </source>
</evidence>
<sequence>MKMTRILIPVMTPLALAISSVASAGPAGYAPPPPPTQEFKIRIGGAYWSPNSDNVTFADRWLRFYDDDDDDRFDDWGAFRTNLDPDSEWGWFINAEWKPMDHWGVSLSYQQGDRHTGGDRNPWLYRFWDDDWDDDLLFNHRRGDFARWKPQTTAAYLNWYPLDPSCLVQPYMGIGINYTDFSDERLRNWGFWHRNDDDDLEFRDWTGRVNFGDSWGYTWQIGVDFTFGHDSSWLINLAAIYYDVDTDVEVNTLYRNFDDDDDNFNRWWEHRFGGDYDFDPWVFNIGVGYKFDFHW</sequence>
<keyword evidence="1" id="KW-0732">Signal</keyword>
<feature type="signal peptide" evidence="1">
    <location>
        <begin position="1"/>
        <end position="24"/>
    </location>
</feature>
<organism evidence="2 3">
    <name type="scientific">Microbulbifer echini</name>
    <dbReference type="NCBI Taxonomy" id="1529067"/>
    <lineage>
        <taxon>Bacteria</taxon>
        <taxon>Pseudomonadati</taxon>
        <taxon>Pseudomonadota</taxon>
        <taxon>Gammaproteobacteria</taxon>
        <taxon>Cellvibrionales</taxon>
        <taxon>Microbulbiferaceae</taxon>
        <taxon>Microbulbifer</taxon>
    </lineage>
</organism>
<gene>
    <name evidence="2" type="ORF">ACCI51_16990</name>
</gene>
<dbReference type="Pfam" id="PF03922">
    <property type="entry name" value="OmpW"/>
    <property type="match status" value="1"/>
</dbReference>
<dbReference type="PANTHER" id="PTHR36920:SF1">
    <property type="entry name" value="OUTER MEMBRANE PROTEIN W"/>
    <property type="match status" value="1"/>
</dbReference>
<dbReference type="Gene3D" id="2.40.160.20">
    <property type="match status" value="1"/>
</dbReference>
<dbReference type="InterPro" id="IPR005618">
    <property type="entry name" value="OMPW"/>
</dbReference>
<dbReference type="Proteomes" id="UP001569414">
    <property type="component" value="Unassembled WGS sequence"/>
</dbReference>
<comment type="caution">
    <text evidence="2">The sequence shown here is derived from an EMBL/GenBank/DDBJ whole genome shotgun (WGS) entry which is preliminary data.</text>
</comment>
<dbReference type="EMBL" id="JBGMEL010000021">
    <property type="protein sequence ID" value="MFA0792243.1"/>
    <property type="molecule type" value="Genomic_DNA"/>
</dbReference>
<keyword evidence="3" id="KW-1185">Reference proteome</keyword>
<dbReference type="PANTHER" id="PTHR36920">
    <property type="match status" value="1"/>
</dbReference>
<evidence type="ECO:0000256" key="1">
    <source>
        <dbReference type="SAM" id="SignalP"/>
    </source>
</evidence>
<protein>
    <submittedName>
        <fullName evidence="2">OmpW family protein</fullName>
    </submittedName>
</protein>
<dbReference type="InterPro" id="IPR011250">
    <property type="entry name" value="OMP/PagP_B-barrel"/>
</dbReference>
<proteinExistence type="predicted"/>
<evidence type="ECO:0000313" key="3">
    <source>
        <dbReference type="Proteomes" id="UP001569414"/>
    </source>
</evidence>
<dbReference type="SUPFAM" id="SSF56925">
    <property type="entry name" value="OMPA-like"/>
    <property type="match status" value="1"/>
</dbReference>
<reference evidence="2 3" key="1">
    <citation type="submission" date="2024-08" db="EMBL/GenBank/DDBJ databases">
        <authorList>
            <person name="Ishaq N."/>
        </authorList>
    </citation>
    <scope>NUCLEOTIDE SEQUENCE [LARGE SCALE GENOMIC DNA]</scope>
    <source>
        <strain evidence="2 3">JCM 30400</strain>
    </source>
</reference>
<feature type="chain" id="PRO_5045375760" evidence="1">
    <location>
        <begin position="25"/>
        <end position="295"/>
    </location>
</feature>